<evidence type="ECO:0000313" key="2">
    <source>
        <dbReference type="Proteomes" id="UP000219467"/>
    </source>
</evidence>
<keyword evidence="2" id="KW-1185">Reference proteome</keyword>
<name>A0A285D3C1_9RHOB</name>
<reference evidence="2" key="1">
    <citation type="submission" date="2017-08" db="EMBL/GenBank/DDBJ databases">
        <authorList>
            <person name="Varghese N."/>
            <person name="Submissions S."/>
        </authorList>
    </citation>
    <scope>NUCLEOTIDE SEQUENCE [LARGE SCALE GENOMIC DNA]</scope>
    <source>
        <strain evidence="2">JA234</strain>
    </source>
</reference>
<dbReference type="Proteomes" id="UP000219467">
    <property type="component" value="Unassembled WGS sequence"/>
</dbReference>
<protein>
    <submittedName>
        <fullName evidence="1">Uncharacterized protein</fullName>
    </submittedName>
</protein>
<sequence length="37" mass="3877">MMPPSPGRGYGPRIAGLSISLCSHKKNIGPAWLAAQI</sequence>
<dbReference type="AlphaFoldDB" id="A0A285D3C1"/>
<accession>A0A285D3C1</accession>
<evidence type="ECO:0000313" key="1">
    <source>
        <dbReference type="EMBL" id="SNX74314.1"/>
    </source>
</evidence>
<organism evidence="1 2">
    <name type="scientific">Cereibacter ovatus</name>
    <dbReference type="NCBI Taxonomy" id="439529"/>
    <lineage>
        <taxon>Bacteria</taxon>
        <taxon>Pseudomonadati</taxon>
        <taxon>Pseudomonadota</taxon>
        <taxon>Alphaproteobacteria</taxon>
        <taxon>Rhodobacterales</taxon>
        <taxon>Paracoccaceae</taxon>
        <taxon>Cereibacter</taxon>
    </lineage>
</organism>
<proteinExistence type="predicted"/>
<gene>
    <name evidence="1" type="ORF">SAMN05878503_12150</name>
</gene>
<dbReference type="EMBL" id="OAOQ01000021">
    <property type="protein sequence ID" value="SNX74314.1"/>
    <property type="molecule type" value="Genomic_DNA"/>
</dbReference>